<dbReference type="OrthoDB" id="793848at2"/>
<evidence type="ECO:0000313" key="2">
    <source>
        <dbReference type="Proteomes" id="UP000236731"/>
    </source>
</evidence>
<gene>
    <name evidence="1" type="ORF">SAMN05421877_11928</name>
</gene>
<accession>A0A1H6CS21</accession>
<evidence type="ECO:0000313" key="1">
    <source>
        <dbReference type="EMBL" id="SEG75577.1"/>
    </source>
</evidence>
<dbReference type="EMBL" id="FNUT01000019">
    <property type="protein sequence ID" value="SEG75577.1"/>
    <property type="molecule type" value="Genomic_DNA"/>
</dbReference>
<reference evidence="2" key="1">
    <citation type="submission" date="2016-10" db="EMBL/GenBank/DDBJ databases">
        <authorList>
            <person name="Varghese N."/>
            <person name="Submissions S."/>
        </authorList>
    </citation>
    <scope>NUCLEOTIDE SEQUENCE [LARGE SCALE GENOMIC DNA]</scope>
    <source>
        <strain evidence="2">DSM 22361</strain>
    </source>
</reference>
<evidence type="ECO:0008006" key="3">
    <source>
        <dbReference type="Google" id="ProtNLM"/>
    </source>
</evidence>
<name>A0A1H6CS21_9SPHI</name>
<proteinExistence type="predicted"/>
<keyword evidence="2" id="KW-1185">Reference proteome</keyword>
<protein>
    <recommendedName>
        <fullName evidence="3">Phytanoyl-CoA dioxygenase (PhyH)</fullName>
    </recommendedName>
</protein>
<sequence length="211" mass="25211">MKIYGSEPIEIASDVIVDNSEMYFYQYLPIHLKETVRFAVPERLNNLRSIINLCCYDFGKNIDANLNGYYIYLTAKCLYVPSGENLNRFGWHCDGFMTEDINYIWCDCIPTEYVTGEFELVQDHEESIDQMNRLFYHSEPLKCKPNSIYRLDEKVIHRCDYNRSRNAILRHFVKVSFSKEKYNLKGNSHNYLLDYDWEMKERDAHRNHPVK</sequence>
<dbReference type="RefSeq" id="WP_103907992.1">
    <property type="nucleotide sequence ID" value="NZ_CP049246.1"/>
</dbReference>
<organism evidence="1 2">
    <name type="scientific">Sphingobacterium lactis</name>
    <dbReference type="NCBI Taxonomy" id="797291"/>
    <lineage>
        <taxon>Bacteria</taxon>
        <taxon>Pseudomonadati</taxon>
        <taxon>Bacteroidota</taxon>
        <taxon>Sphingobacteriia</taxon>
        <taxon>Sphingobacteriales</taxon>
        <taxon>Sphingobacteriaceae</taxon>
        <taxon>Sphingobacterium</taxon>
    </lineage>
</organism>
<dbReference type="AlphaFoldDB" id="A0A1H6CS21"/>
<dbReference type="Proteomes" id="UP000236731">
    <property type="component" value="Unassembled WGS sequence"/>
</dbReference>